<protein>
    <submittedName>
        <fullName evidence="2">Rhodopsin, GQ-coupled</fullName>
    </submittedName>
</protein>
<dbReference type="EMBL" id="BMAT01007240">
    <property type="protein sequence ID" value="GFR60522.1"/>
    <property type="molecule type" value="Genomic_DNA"/>
</dbReference>
<proteinExistence type="predicted"/>
<evidence type="ECO:0000256" key="1">
    <source>
        <dbReference type="SAM" id="Phobius"/>
    </source>
</evidence>
<comment type="caution">
    <text evidence="2">The sequence shown here is derived from an EMBL/GenBank/DDBJ whole genome shotgun (WGS) entry which is preliminary data.</text>
</comment>
<evidence type="ECO:0000313" key="2">
    <source>
        <dbReference type="EMBL" id="GFR60522.1"/>
    </source>
</evidence>
<reference evidence="2 3" key="1">
    <citation type="journal article" date="2021" name="Elife">
        <title>Chloroplast acquisition without the gene transfer in kleptoplastic sea slugs, Plakobranchus ocellatus.</title>
        <authorList>
            <person name="Maeda T."/>
            <person name="Takahashi S."/>
            <person name="Yoshida T."/>
            <person name="Shimamura S."/>
            <person name="Takaki Y."/>
            <person name="Nagai Y."/>
            <person name="Toyoda A."/>
            <person name="Suzuki Y."/>
            <person name="Arimoto A."/>
            <person name="Ishii H."/>
            <person name="Satoh N."/>
            <person name="Nishiyama T."/>
            <person name="Hasebe M."/>
            <person name="Maruyama T."/>
            <person name="Minagawa J."/>
            <person name="Obokata J."/>
            <person name="Shigenobu S."/>
        </authorList>
    </citation>
    <scope>NUCLEOTIDE SEQUENCE [LARGE SCALE GENOMIC DNA]</scope>
</reference>
<keyword evidence="3" id="KW-1185">Reference proteome</keyword>
<gene>
    <name evidence="2" type="ORF">ElyMa_003533500</name>
</gene>
<name>A0AAV4EHK4_9GAST</name>
<accession>A0AAV4EHK4</accession>
<organism evidence="2 3">
    <name type="scientific">Elysia marginata</name>
    <dbReference type="NCBI Taxonomy" id="1093978"/>
    <lineage>
        <taxon>Eukaryota</taxon>
        <taxon>Metazoa</taxon>
        <taxon>Spiralia</taxon>
        <taxon>Lophotrochozoa</taxon>
        <taxon>Mollusca</taxon>
        <taxon>Gastropoda</taxon>
        <taxon>Heterobranchia</taxon>
        <taxon>Euthyneura</taxon>
        <taxon>Panpulmonata</taxon>
        <taxon>Sacoglossa</taxon>
        <taxon>Placobranchoidea</taxon>
        <taxon>Plakobranchidae</taxon>
        <taxon>Elysia</taxon>
    </lineage>
</organism>
<dbReference type="Proteomes" id="UP000762676">
    <property type="component" value="Unassembled WGS sequence"/>
</dbReference>
<keyword evidence="1" id="KW-1133">Transmembrane helix</keyword>
<dbReference type="AlphaFoldDB" id="A0AAV4EHK4"/>
<keyword evidence="1" id="KW-0812">Transmembrane</keyword>
<feature type="transmembrane region" description="Helical" evidence="1">
    <location>
        <begin position="86"/>
        <end position="107"/>
    </location>
</feature>
<sequence>MVAAEVITMDETSNFTATFERALPVMRGTAGFNASVFFEVALGLGGEGVNMTQMSLSNGSKIRVPYPPYRPPDRSRLYKDMEIVDYYTSPLIVALGVLSNFLAYIVFTRSRLRKVASVPYLAAMAVTDSGALITDFIQKGLLKHHIYIISMVRF</sequence>
<keyword evidence="1" id="KW-0472">Membrane</keyword>
<evidence type="ECO:0000313" key="3">
    <source>
        <dbReference type="Proteomes" id="UP000762676"/>
    </source>
</evidence>